<keyword evidence="1" id="KW-0677">Repeat</keyword>
<dbReference type="SUPFAM" id="SSF48452">
    <property type="entry name" value="TPR-like"/>
    <property type="match status" value="1"/>
</dbReference>
<dbReference type="InterPro" id="IPR019734">
    <property type="entry name" value="TPR_rpt"/>
</dbReference>
<dbReference type="AlphaFoldDB" id="A0A2L0ET99"/>
<dbReference type="PROSITE" id="PS50005">
    <property type="entry name" value="TPR"/>
    <property type="match status" value="1"/>
</dbReference>
<dbReference type="EMBL" id="CP012673">
    <property type="protein sequence ID" value="AUX42520.1"/>
    <property type="molecule type" value="Genomic_DNA"/>
</dbReference>
<dbReference type="PANTHER" id="PTHR44858">
    <property type="entry name" value="TETRATRICOPEPTIDE REPEAT PROTEIN 6"/>
    <property type="match status" value="1"/>
</dbReference>
<keyword evidence="2 3" id="KW-0802">TPR repeat</keyword>
<dbReference type="PANTHER" id="PTHR44858:SF1">
    <property type="entry name" value="UDP-N-ACETYLGLUCOSAMINE--PEPTIDE N-ACETYLGLUCOSAMINYLTRANSFERASE SPINDLY-RELATED"/>
    <property type="match status" value="1"/>
</dbReference>
<protein>
    <recommendedName>
        <fullName evidence="6">Tetratricopeptide repeat protein</fullName>
    </recommendedName>
</protein>
<accession>A0A2L0ET99</accession>
<dbReference type="InterPro" id="IPR013105">
    <property type="entry name" value="TPR_2"/>
</dbReference>
<dbReference type="PROSITE" id="PS50293">
    <property type="entry name" value="TPR_REGION"/>
    <property type="match status" value="1"/>
</dbReference>
<dbReference type="InterPro" id="IPR050498">
    <property type="entry name" value="Ycf3"/>
</dbReference>
<evidence type="ECO:0000256" key="3">
    <source>
        <dbReference type="PROSITE-ProRule" id="PRU00339"/>
    </source>
</evidence>
<sequence length="361" mass="41120">MGSAQPSRDCVDVIAHQGELHRKGGRYGEALVAFDRALTLDPDNAWVLARRAGTRLVLAAREQRLSTCGAYDLGVLRTRYRPILADLERALEKLPADTWIRCQKIDALRCMKALEECRDECDRLLDLAPGFAWAYQRRAWAHRWMFWFDEALADIERALELRRDDAYSEAYRSIIYSMMRRTEEALAGLFRVTARDARLVITWSIEIGLFLVYSQRYGEAISWLERGLSRGDSYYAHYFTAVAKALRDGVHGARGEIESARAAARATLETEGRAAGEYMLAGMDVLEGRRDEAVARLESAMNAHDSFIEISLYDPVARSVCGHPRLRSVILSRISEEHRAMKYFRGDIPTSWNEAEAGRFR</sequence>
<evidence type="ECO:0000256" key="1">
    <source>
        <dbReference type="ARBA" id="ARBA00022737"/>
    </source>
</evidence>
<feature type="repeat" description="TPR" evidence="3">
    <location>
        <begin position="11"/>
        <end position="44"/>
    </location>
</feature>
<dbReference type="InterPro" id="IPR011990">
    <property type="entry name" value="TPR-like_helical_dom_sf"/>
</dbReference>
<dbReference type="Pfam" id="PF07719">
    <property type="entry name" value="TPR_2"/>
    <property type="match status" value="1"/>
</dbReference>
<proteinExistence type="predicted"/>
<evidence type="ECO:0000313" key="5">
    <source>
        <dbReference type="Proteomes" id="UP000238348"/>
    </source>
</evidence>
<dbReference type="Gene3D" id="1.25.40.10">
    <property type="entry name" value="Tetratricopeptide repeat domain"/>
    <property type="match status" value="2"/>
</dbReference>
<dbReference type="SMART" id="SM00028">
    <property type="entry name" value="TPR"/>
    <property type="match status" value="3"/>
</dbReference>
<dbReference type="Proteomes" id="UP000238348">
    <property type="component" value="Chromosome"/>
</dbReference>
<reference evidence="4 5" key="1">
    <citation type="submission" date="2015-09" db="EMBL/GenBank/DDBJ databases">
        <title>Sorangium comparison.</title>
        <authorList>
            <person name="Zaburannyi N."/>
            <person name="Bunk B."/>
            <person name="Overmann J."/>
            <person name="Mueller R."/>
        </authorList>
    </citation>
    <scope>NUCLEOTIDE SEQUENCE [LARGE SCALE GENOMIC DNA]</scope>
    <source>
        <strain evidence="4 5">So ce26</strain>
    </source>
</reference>
<evidence type="ECO:0008006" key="6">
    <source>
        <dbReference type="Google" id="ProtNLM"/>
    </source>
</evidence>
<name>A0A2L0ET99_SORCE</name>
<evidence type="ECO:0000313" key="4">
    <source>
        <dbReference type="EMBL" id="AUX42520.1"/>
    </source>
</evidence>
<gene>
    <name evidence="4" type="ORF">SOCE26_039530</name>
</gene>
<evidence type="ECO:0000256" key="2">
    <source>
        <dbReference type="ARBA" id="ARBA00022803"/>
    </source>
</evidence>
<organism evidence="4 5">
    <name type="scientific">Sorangium cellulosum</name>
    <name type="common">Polyangium cellulosum</name>
    <dbReference type="NCBI Taxonomy" id="56"/>
    <lineage>
        <taxon>Bacteria</taxon>
        <taxon>Pseudomonadati</taxon>
        <taxon>Myxococcota</taxon>
        <taxon>Polyangia</taxon>
        <taxon>Polyangiales</taxon>
        <taxon>Polyangiaceae</taxon>
        <taxon>Sorangium</taxon>
    </lineage>
</organism>